<organism evidence="1 2">
    <name type="scientific">Deinococcus navajonensis</name>
    <dbReference type="NCBI Taxonomy" id="309884"/>
    <lineage>
        <taxon>Bacteria</taxon>
        <taxon>Thermotogati</taxon>
        <taxon>Deinococcota</taxon>
        <taxon>Deinococci</taxon>
        <taxon>Deinococcales</taxon>
        <taxon>Deinococcaceae</taxon>
        <taxon>Deinococcus</taxon>
    </lineage>
</organism>
<evidence type="ECO:0000313" key="2">
    <source>
        <dbReference type="Proteomes" id="UP001595998"/>
    </source>
</evidence>
<reference evidence="2" key="1">
    <citation type="journal article" date="2019" name="Int. J. Syst. Evol. Microbiol.">
        <title>The Global Catalogue of Microorganisms (GCM) 10K type strain sequencing project: providing services to taxonomists for standard genome sequencing and annotation.</title>
        <authorList>
            <consortium name="The Broad Institute Genomics Platform"/>
            <consortium name="The Broad Institute Genome Sequencing Center for Infectious Disease"/>
            <person name="Wu L."/>
            <person name="Ma J."/>
        </authorList>
    </citation>
    <scope>NUCLEOTIDE SEQUENCE [LARGE SCALE GENOMIC DNA]</scope>
    <source>
        <strain evidence="2">CCUG 56029</strain>
    </source>
</reference>
<dbReference type="EMBL" id="JBHSEH010000004">
    <property type="protein sequence ID" value="MFC4425263.1"/>
    <property type="molecule type" value="Genomic_DNA"/>
</dbReference>
<dbReference type="Proteomes" id="UP001595998">
    <property type="component" value="Unassembled WGS sequence"/>
</dbReference>
<dbReference type="RefSeq" id="WP_380036456.1">
    <property type="nucleotide sequence ID" value="NZ_JBHSEH010000004.1"/>
</dbReference>
<evidence type="ECO:0000313" key="1">
    <source>
        <dbReference type="EMBL" id="MFC4425263.1"/>
    </source>
</evidence>
<protein>
    <submittedName>
        <fullName evidence="1">Uncharacterized protein</fullName>
    </submittedName>
</protein>
<name>A0ABV8XN79_9DEIO</name>
<proteinExistence type="predicted"/>
<keyword evidence="2" id="KW-1185">Reference proteome</keyword>
<gene>
    <name evidence="1" type="ORF">ACFOZ9_03495</name>
</gene>
<comment type="caution">
    <text evidence="1">The sequence shown here is derived from an EMBL/GenBank/DDBJ whole genome shotgun (WGS) entry which is preliminary data.</text>
</comment>
<sequence length="88" mass="9094">MMLSLTARRLALVFLALVAVMALYLAGVVGTSLALGLAVLALAGLWKERVGGSYTVDRSTTSLQVAAQVSPQSDRMVSEMARLPGGGS</sequence>
<accession>A0ABV8XN79</accession>